<protein>
    <submittedName>
        <fullName evidence="7">Radical SAM protein</fullName>
    </submittedName>
</protein>
<dbReference type="InterPro" id="IPR007197">
    <property type="entry name" value="rSAM"/>
</dbReference>
<dbReference type="CDD" id="cd01335">
    <property type="entry name" value="Radical_SAM"/>
    <property type="match status" value="1"/>
</dbReference>
<dbReference type="EMBL" id="JACRWC010000033">
    <property type="protein sequence ID" value="MBC5998777.1"/>
    <property type="molecule type" value="Genomic_DNA"/>
</dbReference>
<dbReference type="InterPro" id="IPR013785">
    <property type="entry name" value="Aldolase_TIM"/>
</dbReference>
<evidence type="ECO:0000313" key="8">
    <source>
        <dbReference type="Proteomes" id="UP000644115"/>
    </source>
</evidence>
<dbReference type="Proteomes" id="UP000644115">
    <property type="component" value="Unassembled WGS sequence"/>
</dbReference>
<comment type="caution">
    <text evidence="7">The sequence shown here is derived from an EMBL/GenBank/DDBJ whole genome shotgun (WGS) entry which is preliminary data.</text>
</comment>
<keyword evidence="4" id="KW-0408">Iron</keyword>
<dbReference type="PANTHER" id="PTHR43409:SF4">
    <property type="entry name" value="RADICAL SAM SUPERFAMILY PROTEIN"/>
    <property type="match status" value="1"/>
</dbReference>
<dbReference type="RefSeq" id="WP_249286313.1">
    <property type="nucleotide sequence ID" value="NZ_JACRWC010000033.1"/>
</dbReference>
<dbReference type="Pfam" id="PF04055">
    <property type="entry name" value="Radical_SAM"/>
    <property type="match status" value="1"/>
</dbReference>
<organism evidence="7 8">
    <name type="scientific">Lentihominibacter faecis</name>
    <dbReference type="NCBI Taxonomy" id="2764712"/>
    <lineage>
        <taxon>Bacteria</taxon>
        <taxon>Bacillati</taxon>
        <taxon>Bacillota</taxon>
        <taxon>Clostridia</taxon>
        <taxon>Peptostreptococcales</taxon>
        <taxon>Anaerovoracaceae</taxon>
        <taxon>Lentihominibacter</taxon>
    </lineage>
</organism>
<dbReference type="GO" id="GO:0003824">
    <property type="term" value="F:catalytic activity"/>
    <property type="evidence" value="ECO:0007669"/>
    <property type="project" value="InterPro"/>
</dbReference>
<proteinExistence type="predicted"/>
<evidence type="ECO:0000256" key="1">
    <source>
        <dbReference type="ARBA" id="ARBA00001966"/>
    </source>
</evidence>
<keyword evidence="8" id="KW-1185">Reference proteome</keyword>
<sequence>MEQQERTFRIGPIRPPSEANSLLLQVTNGCTWNKCKFCQLYRHTKFKAYSADSIKADIDNIAYQADIIRRYQTPLGAWDIDGLNQELGQIPSEEERQCFYMVANWLVGGGENVFLQDGNTTALSSGRLSDVLIYLKQAFPGIKRITSYGRAENLSRVSAEEYAELKEAGLDRIHSGFETGSDAVLQKINKGVTQQQEITAGKNIKAGGIELSVYFMPGVGGKELTKENAEGTSHVINEIGPDFLRIRTAAVKPGTGLYEDYQNGQLTLCSDEEKLLEIRTVIERAPEIDTRVVSDHIINLLQGVEGHIVLDRQKMLDMIDGYLNKPEYEKRLYQAARRMALVNGPGDMKYLDQSRVDQIESLIRAIPDPYEWEEKMNALIGRYI</sequence>
<accession>A0A923SL73</accession>
<keyword evidence="2" id="KW-0949">S-adenosyl-L-methionine</keyword>
<name>A0A923SL73_9FIRM</name>
<dbReference type="GO" id="GO:0046872">
    <property type="term" value="F:metal ion binding"/>
    <property type="evidence" value="ECO:0007669"/>
    <property type="project" value="UniProtKB-KW"/>
</dbReference>
<reference evidence="7" key="1">
    <citation type="submission" date="2020-08" db="EMBL/GenBank/DDBJ databases">
        <authorList>
            <person name="Liu C."/>
            <person name="Sun Q."/>
        </authorList>
    </citation>
    <scope>NUCLEOTIDE SEQUENCE</scope>
    <source>
        <strain evidence="7">BX16</strain>
    </source>
</reference>
<dbReference type="SUPFAM" id="SSF102114">
    <property type="entry name" value="Radical SAM enzymes"/>
    <property type="match status" value="1"/>
</dbReference>
<dbReference type="PROSITE" id="PS51918">
    <property type="entry name" value="RADICAL_SAM"/>
    <property type="match status" value="1"/>
</dbReference>
<keyword evidence="3" id="KW-0479">Metal-binding</keyword>
<dbReference type="InterPro" id="IPR006638">
    <property type="entry name" value="Elp3/MiaA/NifB-like_rSAM"/>
</dbReference>
<dbReference type="SFLD" id="SFLDS00029">
    <property type="entry name" value="Radical_SAM"/>
    <property type="match status" value="1"/>
</dbReference>
<dbReference type="Gene3D" id="3.20.20.70">
    <property type="entry name" value="Aldolase class I"/>
    <property type="match status" value="1"/>
</dbReference>
<dbReference type="InterPro" id="IPR058240">
    <property type="entry name" value="rSAM_sf"/>
</dbReference>
<feature type="domain" description="Radical SAM core" evidence="6">
    <location>
        <begin position="14"/>
        <end position="289"/>
    </location>
</feature>
<dbReference type="AlphaFoldDB" id="A0A923SL73"/>
<evidence type="ECO:0000313" key="7">
    <source>
        <dbReference type="EMBL" id="MBC5998777.1"/>
    </source>
</evidence>
<gene>
    <name evidence="7" type="ORF">H8876_01995</name>
</gene>
<evidence type="ECO:0000256" key="5">
    <source>
        <dbReference type="ARBA" id="ARBA00023014"/>
    </source>
</evidence>
<evidence type="ECO:0000256" key="2">
    <source>
        <dbReference type="ARBA" id="ARBA00022691"/>
    </source>
</evidence>
<evidence type="ECO:0000256" key="4">
    <source>
        <dbReference type="ARBA" id="ARBA00023004"/>
    </source>
</evidence>
<dbReference type="GO" id="GO:0051536">
    <property type="term" value="F:iron-sulfur cluster binding"/>
    <property type="evidence" value="ECO:0007669"/>
    <property type="project" value="UniProtKB-KW"/>
</dbReference>
<dbReference type="SFLD" id="SFLDG01095">
    <property type="entry name" value="Uncharacterised_Radical_SAM_Su"/>
    <property type="match status" value="1"/>
</dbReference>
<evidence type="ECO:0000256" key="3">
    <source>
        <dbReference type="ARBA" id="ARBA00022723"/>
    </source>
</evidence>
<keyword evidence="5" id="KW-0411">Iron-sulfur</keyword>
<comment type="cofactor">
    <cofactor evidence="1">
        <name>[4Fe-4S] cluster</name>
        <dbReference type="ChEBI" id="CHEBI:49883"/>
    </cofactor>
</comment>
<evidence type="ECO:0000259" key="6">
    <source>
        <dbReference type="PROSITE" id="PS51918"/>
    </source>
</evidence>
<dbReference type="PANTHER" id="PTHR43409">
    <property type="entry name" value="ANAEROBIC MAGNESIUM-PROTOPORPHYRIN IX MONOMETHYL ESTER CYCLASE-RELATED"/>
    <property type="match status" value="1"/>
</dbReference>
<dbReference type="SMART" id="SM00729">
    <property type="entry name" value="Elp3"/>
    <property type="match status" value="1"/>
</dbReference>
<dbReference type="InterPro" id="IPR051198">
    <property type="entry name" value="BchE-like"/>
</dbReference>